<dbReference type="SUPFAM" id="SSF74650">
    <property type="entry name" value="Galactose mutarotase-like"/>
    <property type="match status" value="1"/>
</dbReference>
<evidence type="ECO:0000259" key="9">
    <source>
        <dbReference type="Pfam" id="PF03636"/>
    </source>
</evidence>
<evidence type="ECO:0000313" key="10">
    <source>
        <dbReference type="EMBL" id="MBA8957287.1"/>
    </source>
</evidence>
<dbReference type="InterPro" id="IPR005194">
    <property type="entry name" value="Glyco_hydro_65_C"/>
</dbReference>
<accession>A0A7W3LZW3</accession>
<comment type="similarity">
    <text evidence="1">Belongs to the glycosyl hydrolase 65 family.</text>
</comment>
<feature type="region of interest" description="Disordered" evidence="6">
    <location>
        <begin position="763"/>
        <end position="804"/>
    </location>
</feature>
<dbReference type="FunFam" id="2.70.98.40:FF:000001">
    <property type="entry name" value="Family 65 glycosyl hydrolase"/>
    <property type="match status" value="1"/>
</dbReference>
<dbReference type="GO" id="GO:0005975">
    <property type="term" value="P:carbohydrate metabolic process"/>
    <property type="evidence" value="ECO:0007669"/>
    <property type="project" value="InterPro"/>
</dbReference>
<name>A0A7W3LZW3_ACTNM</name>
<dbReference type="Pfam" id="PF03636">
    <property type="entry name" value="Glyco_hydro_65N"/>
    <property type="match status" value="1"/>
</dbReference>
<dbReference type="InterPro" id="IPR005196">
    <property type="entry name" value="Glyco_hydro_65_N"/>
</dbReference>
<feature type="compositionally biased region" description="Pro residues" evidence="6">
    <location>
        <begin position="777"/>
        <end position="787"/>
    </location>
</feature>
<dbReference type="InterPro" id="IPR017045">
    <property type="entry name" value="Malt_Pase/Glycosyl_Hdrlase"/>
</dbReference>
<protein>
    <submittedName>
        <fullName evidence="10">Alpha,alpha-trehalose phosphorylase</fullName>
        <ecNumber evidence="10">2.4.1.64</ecNumber>
    </submittedName>
</protein>
<evidence type="ECO:0000256" key="3">
    <source>
        <dbReference type="ARBA" id="ARBA00023295"/>
    </source>
</evidence>
<dbReference type="Pfam" id="PF03633">
    <property type="entry name" value="Glyco_hydro_65C"/>
    <property type="match status" value="1"/>
</dbReference>
<evidence type="ECO:0000256" key="5">
    <source>
        <dbReference type="PIRSR" id="PIRSR036289-51"/>
    </source>
</evidence>
<gene>
    <name evidence="10" type="ORF">HNR61_008980</name>
</gene>
<feature type="domain" description="Glycoside hydrolase family 65 N-terminal" evidence="9">
    <location>
        <begin position="27"/>
        <end position="281"/>
    </location>
</feature>
<evidence type="ECO:0000259" key="7">
    <source>
        <dbReference type="Pfam" id="PF03632"/>
    </source>
</evidence>
<keyword evidence="2" id="KW-0378">Hydrolase</keyword>
<dbReference type="InterPro" id="IPR012341">
    <property type="entry name" value="6hp_glycosidase-like_sf"/>
</dbReference>
<keyword evidence="10" id="KW-0808">Transferase</keyword>
<dbReference type="PIRSF" id="PIRSF036289">
    <property type="entry name" value="Glycosyl_hydrolase_malt_phosph"/>
    <property type="match status" value="1"/>
</dbReference>
<organism evidence="10 11">
    <name type="scientific">Actinomadura namibiensis</name>
    <dbReference type="NCBI Taxonomy" id="182080"/>
    <lineage>
        <taxon>Bacteria</taxon>
        <taxon>Bacillati</taxon>
        <taxon>Actinomycetota</taxon>
        <taxon>Actinomycetes</taxon>
        <taxon>Streptosporangiales</taxon>
        <taxon>Thermomonosporaceae</taxon>
        <taxon>Actinomadura</taxon>
    </lineage>
</organism>
<dbReference type="Proteomes" id="UP000572680">
    <property type="component" value="Unassembled WGS sequence"/>
</dbReference>
<dbReference type="RefSeq" id="WP_182849117.1">
    <property type="nucleotide sequence ID" value="NZ_BAAALP010000118.1"/>
</dbReference>
<feature type="binding site" evidence="5">
    <location>
        <begin position="372"/>
        <end position="373"/>
    </location>
    <ligand>
        <name>substrate</name>
    </ligand>
</feature>
<dbReference type="GO" id="GO:0004553">
    <property type="term" value="F:hydrolase activity, hydrolyzing O-glycosyl compounds"/>
    <property type="evidence" value="ECO:0007669"/>
    <property type="project" value="TreeGrafter"/>
</dbReference>
<dbReference type="SUPFAM" id="SSF48208">
    <property type="entry name" value="Six-hairpin glycosidases"/>
    <property type="match status" value="1"/>
</dbReference>
<feature type="active site" description="Proton donor" evidence="4">
    <location>
        <position position="499"/>
    </location>
</feature>
<dbReference type="GO" id="GO:0047656">
    <property type="term" value="F:alpha,alpha-trehalose phosphorylase activity"/>
    <property type="evidence" value="ECO:0007669"/>
    <property type="project" value="UniProtKB-EC"/>
</dbReference>
<comment type="caution">
    <text evidence="10">The sequence shown here is derived from an EMBL/GenBank/DDBJ whole genome shotgun (WGS) entry which is preliminary data.</text>
</comment>
<dbReference type="Gene3D" id="2.70.98.40">
    <property type="entry name" value="Glycoside hydrolase, family 65, N-terminal domain"/>
    <property type="match status" value="1"/>
</dbReference>
<dbReference type="Pfam" id="PF03632">
    <property type="entry name" value="Glyco_hydro_65m"/>
    <property type="match status" value="1"/>
</dbReference>
<dbReference type="InterPro" id="IPR011013">
    <property type="entry name" value="Gal_mutarotase_sf_dom"/>
</dbReference>
<dbReference type="Gene3D" id="1.50.10.10">
    <property type="match status" value="1"/>
</dbReference>
<evidence type="ECO:0000256" key="2">
    <source>
        <dbReference type="ARBA" id="ARBA00022801"/>
    </source>
</evidence>
<evidence type="ECO:0000256" key="1">
    <source>
        <dbReference type="ARBA" id="ARBA00006768"/>
    </source>
</evidence>
<sequence>MTQRAAREQEQSTPRPMYEVEPWCVRESELRLDRLAQSESVFALANGHVGLRGNLDEGEPHGMPGTYLNSLYEERPLPHAETAYGYPEEGQTVINVTNGKLIRLLVDDEPFDVRYGRLHHHERILDMRAGTLTREVEWTSPADRTVRIRSVRMVSLVQRAVVAICYEVEPVEHSVRVVAQSELVANEALPRSGRDPRESAVLDSPLVSEEHVANGTKVLLLHRTRESGLRMAAGMSHEIDGPESMELDTESSPDVGRLTVATRLEPGQKLRIVKYVAYGWSSRRSRPALHDQVVAALAGARHTGWEGLLREQREFLDEFWCGADVEVDGDAEIQQAVRFGLFHILQSGARAERRMIPAKGLTGPGYDGHTFWDTETFVLPVLTYTYPPAAADALAWRHMTLSLAQQRAQQLGLPGAAFPWRTIRGQETSGYWPAGTAAFHINADIADAVVRYVDATRDERFEREVGLELLVDTARLWRGLGHHDVEGVFRIDGVTGPDEYTAVVDNNVYTNLMARRNLQEAADMAMRHPDLADRLGVTTEEAASWRDAAAAMLIPYDDRLGVHPQSEGFTNHARWDFQATKPDQYPLLLNFPYFDLYRKQVVKQPDLVLAMHLCGEAFTPEQKARNFEYYEAITVRDSSLSAQTQAVIAAEVGHLDLAHDYLGETALLDLHDLNRNTRDGLHIASMAGAWSGLVAGFGGMRAADGVLRFAPRLPAGISRMAFRMRYRDNRIKVTVTHDSAVYELLDGRGLKLLHHGEEVTLADEPAELPIPKLQAPSQPPSQPPGRAPMPRRLDPRTRSTRGTR</sequence>
<dbReference type="PANTHER" id="PTHR11051:SF13">
    <property type="entry name" value="GLYCOSYL TRANSFERASE"/>
    <property type="match status" value="1"/>
</dbReference>
<evidence type="ECO:0000256" key="4">
    <source>
        <dbReference type="PIRSR" id="PIRSR036289-50"/>
    </source>
</evidence>
<dbReference type="InterPro" id="IPR037018">
    <property type="entry name" value="GH65_N"/>
</dbReference>
<dbReference type="FunFam" id="1.50.10.10:FF:000029">
    <property type="entry name" value="Family 65 glycosyl hydrolase"/>
    <property type="match status" value="1"/>
</dbReference>
<proteinExistence type="inferred from homology"/>
<dbReference type="AlphaFoldDB" id="A0A7W3LZW3"/>
<feature type="binding site" evidence="5">
    <location>
        <begin position="603"/>
        <end position="604"/>
    </location>
    <ligand>
        <name>substrate</name>
    </ligand>
</feature>
<keyword evidence="3" id="KW-0326">Glycosidase</keyword>
<dbReference type="InterPro" id="IPR005195">
    <property type="entry name" value="Glyco_hydro_65_M"/>
</dbReference>
<evidence type="ECO:0000313" key="11">
    <source>
        <dbReference type="Proteomes" id="UP000572680"/>
    </source>
</evidence>
<feature type="domain" description="Glycoside hydrolase family 65 C-terminal" evidence="8">
    <location>
        <begin position="700"/>
        <end position="761"/>
    </location>
</feature>
<keyword evidence="10" id="KW-0328">Glycosyltransferase</keyword>
<feature type="domain" description="Glycoside hydrolase family 65 central catalytic" evidence="7">
    <location>
        <begin position="338"/>
        <end position="690"/>
    </location>
</feature>
<evidence type="ECO:0000259" key="8">
    <source>
        <dbReference type="Pfam" id="PF03633"/>
    </source>
</evidence>
<evidence type="ECO:0000256" key="6">
    <source>
        <dbReference type="SAM" id="MobiDB-lite"/>
    </source>
</evidence>
<dbReference type="EMBL" id="JACJIA010000021">
    <property type="protein sequence ID" value="MBA8957287.1"/>
    <property type="molecule type" value="Genomic_DNA"/>
</dbReference>
<dbReference type="EC" id="2.4.1.64" evidence="10"/>
<keyword evidence="11" id="KW-1185">Reference proteome</keyword>
<dbReference type="Gene3D" id="2.60.420.10">
    <property type="entry name" value="Maltose phosphorylase, domain 3"/>
    <property type="match status" value="1"/>
</dbReference>
<dbReference type="InterPro" id="IPR008928">
    <property type="entry name" value="6-hairpin_glycosidase_sf"/>
</dbReference>
<reference evidence="10 11" key="1">
    <citation type="submission" date="2020-08" db="EMBL/GenBank/DDBJ databases">
        <title>Genomic Encyclopedia of Type Strains, Phase IV (KMG-IV): sequencing the most valuable type-strain genomes for metagenomic binning, comparative biology and taxonomic classification.</title>
        <authorList>
            <person name="Goeker M."/>
        </authorList>
    </citation>
    <scope>NUCLEOTIDE SEQUENCE [LARGE SCALE GENOMIC DNA]</scope>
    <source>
        <strain evidence="10 11">DSM 44197</strain>
    </source>
</reference>
<dbReference type="GO" id="GO:0030246">
    <property type="term" value="F:carbohydrate binding"/>
    <property type="evidence" value="ECO:0007669"/>
    <property type="project" value="InterPro"/>
</dbReference>
<dbReference type="PANTHER" id="PTHR11051">
    <property type="entry name" value="GLYCOSYL HYDROLASE-RELATED"/>
    <property type="match status" value="1"/>
</dbReference>